<keyword evidence="1" id="KW-0472">Membrane</keyword>
<comment type="caution">
    <text evidence="2">The sequence shown here is derived from an EMBL/GenBank/DDBJ whole genome shotgun (WGS) entry which is preliminary data.</text>
</comment>
<feature type="transmembrane region" description="Helical" evidence="1">
    <location>
        <begin position="29"/>
        <end position="46"/>
    </location>
</feature>
<sequence>MSIAYDLRDVLLPKGNHTFKRAYHQRSKMMAAIFNLLLLGPVSMFICSTDKKNYPICESLVGLQLGKEIIGTNLNNPPQAPQWHYFGILRVRFLEKLGKMGFDGLSGKMNWERCLDLYHMEF</sequence>
<organism evidence="2 3">
    <name type="scientific">Austropuccinia psidii MF-1</name>
    <dbReference type="NCBI Taxonomy" id="1389203"/>
    <lineage>
        <taxon>Eukaryota</taxon>
        <taxon>Fungi</taxon>
        <taxon>Dikarya</taxon>
        <taxon>Basidiomycota</taxon>
        <taxon>Pucciniomycotina</taxon>
        <taxon>Pucciniomycetes</taxon>
        <taxon>Pucciniales</taxon>
        <taxon>Sphaerophragmiaceae</taxon>
        <taxon>Austropuccinia</taxon>
    </lineage>
</organism>
<evidence type="ECO:0000313" key="3">
    <source>
        <dbReference type="Proteomes" id="UP000765509"/>
    </source>
</evidence>
<keyword evidence="1" id="KW-1133">Transmembrane helix</keyword>
<protein>
    <submittedName>
        <fullName evidence="2">Uncharacterized protein</fullName>
    </submittedName>
</protein>
<reference evidence="2" key="1">
    <citation type="submission" date="2021-03" db="EMBL/GenBank/DDBJ databases">
        <title>Draft genome sequence of rust myrtle Austropuccinia psidii MF-1, a brazilian biotype.</title>
        <authorList>
            <person name="Quecine M.C."/>
            <person name="Pachon D.M.R."/>
            <person name="Bonatelli M.L."/>
            <person name="Correr F.H."/>
            <person name="Franceschini L.M."/>
            <person name="Leite T.F."/>
            <person name="Margarido G.R.A."/>
            <person name="Almeida C.A."/>
            <person name="Ferrarezi J.A."/>
            <person name="Labate C.A."/>
        </authorList>
    </citation>
    <scope>NUCLEOTIDE SEQUENCE</scope>
    <source>
        <strain evidence="2">MF-1</strain>
    </source>
</reference>
<evidence type="ECO:0000256" key="1">
    <source>
        <dbReference type="SAM" id="Phobius"/>
    </source>
</evidence>
<dbReference type="Proteomes" id="UP000765509">
    <property type="component" value="Unassembled WGS sequence"/>
</dbReference>
<accession>A0A9Q3CS60</accession>
<dbReference type="EMBL" id="AVOT02009807">
    <property type="protein sequence ID" value="MBW0488857.1"/>
    <property type="molecule type" value="Genomic_DNA"/>
</dbReference>
<gene>
    <name evidence="2" type="ORF">O181_028572</name>
</gene>
<proteinExistence type="predicted"/>
<keyword evidence="3" id="KW-1185">Reference proteome</keyword>
<evidence type="ECO:0000313" key="2">
    <source>
        <dbReference type="EMBL" id="MBW0488857.1"/>
    </source>
</evidence>
<keyword evidence="1" id="KW-0812">Transmembrane</keyword>
<name>A0A9Q3CS60_9BASI</name>
<dbReference type="AlphaFoldDB" id="A0A9Q3CS60"/>